<reference evidence="2 3" key="1">
    <citation type="submission" date="2018-05" db="EMBL/GenBank/DDBJ databases">
        <title>Acuticoccus sediminis sp. nov., isolated from deep-sea sediment of Indian Ocean.</title>
        <authorList>
            <person name="Liu X."/>
            <person name="Lai Q."/>
            <person name="Du Y."/>
            <person name="Sun F."/>
            <person name="Zhang X."/>
            <person name="Wang S."/>
            <person name="Shao Z."/>
        </authorList>
    </citation>
    <scope>NUCLEOTIDE SEQUENCE [LARGE SCALE GENOMIC DNA]</scope>
    <source>
        <strain evidence="2 3">PTG4-2</strain>
    </source>
</reference>
<comment type="caution">
    <text evidence="2">The sequence shown here is derived from an EMBL/GenBank/DDBJ whole genome shotgun (WGS) entry which is preliminary data.</text>
</comment>
<dbReference type="Proteomes" id="UP000249590">
    <property type="component" value="Unassembled WGS sequence"/>
</dbReference>
<dbReference type="GO" id="GO:0005198">
    <property type="term" value="F:structural molecule activity"/>
    <property type="evidence" value="ECO:0007669"/>
    <property type="project" value="InterPro"/>
</dbReference>
<evidence type="ECO:0000313" key="3">
    <source>
        <dbReference type="Proteomes" id="UP000249590"/>
    </source>
</evidence>
<sequence>MVSGRTPKKTTGQYLRGDRSGLLSMRRAGNRDAAWDVRLAADRASALALDFMRNSGWLAGAADQIIADTIGEELKLNARPDLLSLGYNEADRAAWCREVEAAWRRWSWDAREVDLAGRSTFSEILDGVIRHYLVHGEAFGVLDYLTVRGRRGYGIETGTKVSLISPHRLPRITREFEGLEDGIFHDANGRPTMYRFRQRSGGMEADKDVAAKDVIHVMDHSENPGAPRGISVLAPIMKVIAQYDQLADATLATALMQTIFAATITSPEPSEEAFQAIQTLADTGDVPPGYDPADWEAFIGGLQADLYEVWGQRISALKEHGIALSDHARINHLGPGEKFELHTTQTPGAQYVPYSQNLQREIARRLGVMFESLTLDFSRATYSSVRMGISSIWPIVLRRRLRIAGAFADRVYQAWLDEQIGTGRIGFRGGYQAFLANRSKVQFAEWQGPSRPSADDWKTAQAAGKRLELGITSLADECAAAGLDWEENAEQIAREMKLLTEKGIPHPFGRKQGGAGGPLGGSVDGEREPAGTGESANA</sequence>
<dbReference type="OrthoDB" id="9770450at2"/>
<dbReference type="GO" id="GO:0019068">
    <property type="term" value="P:virion assembly"/>
    <property type="evidence" value="ECO:0007669"/>
    <property type="project" value="InterPro"/>
</dbReference>
<evidence type="ECO:0000256" key="1">
    <source>
        <dbReference type="SAM" id="MobiDB-lite"/>
    </source>
</evidence>
<evidence type="ECO:0000313" key="2">
    <source>
        <dbReference type="EMBL" id="RAI01111.1"/>
    </source>
</evidence>
<proteinExistence type="predicted"/>
<accession>A0A8B2NXL0</accession>
<organism evidence="2 3">
    <name type="scientific">Acuticoccus sediminis</name>
    <dbReference type="NCBI Taxonomy" id="2184697"/>
    <lineage>
        <taxon>Bacteria</taxon>
        <taxon>Pseudomonadati</taxon>
        <taxon>Pseudomonadota</taxon>
        <taxon>Alphaproteobacteria</taxon>
        <taxon>Hyphomicrobiales</taxon>
        <taxon>Amorphaceae</taxon>
        <taxon>Acuticoccus</taxon>
    </lineage>
</organism>
<name>A0A8B2NXL0_9HYPH</name>
<dbReference type="InterPro" id="IPR006429">
    <property type="entry name" value="Phage_lambda_portal"/>
</dbReference>
<dbReference type="AlphaFoldDB" id="A0A8B2NXL0"/>
<feature type="region of interest" description="Disordered" evidence="1">
    <location>
        <begin position="503"/>
        <end position="538"/>
    </location>
</feature>
<gene>
    <name evidence="2" type="ORF">DLJ53_18010</name>
</gene>
<keyword evidence="3" id="KW-1185">Reference proteome</keyword>
<protein>
    <submittedName>
        <fullName evidence="2">Phage portal protein</fullName>
    </submittedName>
</protein>
<feature type="compositionally biased region" description="Gly residues" evidence="1">
    <location>
        <begin position="511"/>
        <end position="523"/>
    </location>
</feature>
<dbReference type="Pfam" id="PF05136">
    <property type="entry name" value="Phage_portal_2"/>
    <property type="match status" value="1"/>
</dbReference>
<dbReference type="EMBL" id="QHHQ01000003">
    <property type="protein sequence ID" value="RAI01111.1"/>
    <property type="molecule type" value="Genomic_DNA"/>
</dbReference>